<name>A0A914HLL0_GLORO</name>
<dbReference type="SUPFAM" id="SSF51445">
    <property type="entry name" value="(Trans)glycosidases"/>
    <property type="match status" value="1"/>
</dbReference>
<feature type="chain" id="PRO_5037976768" evidence="1">
    <location>
        <begin position="23"/>
        <end position="297"/>
    </location>
</feature>
<dbReference type="Gene3D" id="3.20.20.80">
    <property type="entry name" value="Glycosidases"/>
    <property type="match status" value="1"/>
</dbReference>
<keyword evidence="2" id="KW-1185">Reference proteome</keyword>
<dbReference type="InterPro" id="IPR017853">
    <property type="entry name" value="GH"/>
</dbReference>
<organism evidence="2 3">
    <name type="scientific">Globodera rostochiensis</name>
    <name type="common">Golden nematode worm</name>
    <name type="synonym">Heterodera rostochiensis</name>
    <dbReference type="NCBI Taxonomy" id="31243"/>
    <lineage>
        <taxon>Eukaryota</taxon>
        <taxon>Metazoa</taxon>
        <taxon>Ecdysozoa</taxon>
        <taxon>Nematoda</taxon>
        <taxon>Chromadorea</taxon>
        <taxon>Rhabditida</taxon>
        <taxon>Tylenchina</taxon>
        <taxon>Tylenchomorpha</taxon>
        <taxon>Tylenchoidea</taxon>
        <taxon>Heteroderidae</taxon>
        <taxon>Heteroderinae</taxon>
        <taxon>Globodera</taxon>
    </lineage>
</organism>
<dbReference type="Proteomes" id="UP000887572">
    <property type="component" value="Unplaced"/>
</dbReference>
<evidence type="ECO:0000313" key="2">
    <source>
        <dbReference type="Proteomes" id="UP000887572"/>
    </source>
</evidence>
<dbReference type="AlphaFoldDB" id="A0A914HLL0"/>
<evidence type="ECO:0000256" key="1">
    <source>
        <dbReference type="SAM" id="SignalP"/>
    </source>
</evidence>
<dbReference type="WBParaSite" id="Gr19_v10_g1909.t1">
    <property type="protein sequence ID" value="Gr19_v10_g1909.t1"/>
    <property type="gene ID" value="Gr19_v10_g1909"/>
</dbReference>
<evidence type="ECO:0000313" key="3">
    <source>
        <dbReference type="WBParaSite" id="Gr19_v10_g1909.t1"/>
    </source>
</evidence>
<feature type="signal peptide" evidence="1">
    <location>
        <begin position="1"/>
        <end position="22"/>
    </location>
</feature>
<accession>A0A914HLL0</accession>
<sequence>MFGSVPLFLLISICCLSSFAEALTAGLGHGVNLQPSYYNGGNVSLGFALMKSAAPKVQTVRIEVEPTVPISLAVSWISEAVNNGYAVIVTYHKATVLGSNSANELLQGANWWKANYNKLKKAGNFVVNLMNEWGDHSISAKDYATAYNDALKVVRKVYSGTVIIDAPGWGQEPQTVKNAILGVGGVKISDTNIIPSLHIYPDAYNHGKGQWLNTSDIDDLASAGRSLIIGEFGSLPAGSVDWAGIVSYAKSKGYTILGWAWNGDGYGMNMAQPSWSNQPGATSFTKSAYFNTIYNLL</sequence>
<keyword evidence="1" id="KW-0732">Signal</keyword>
<reference evidence="3" key="1">
    <citation type="submission" date="2022-11" db="UniProtKB">
        <authorList>
            <consortium name="WormBaseParasite"/>
        </authorList>
    </citation>
    <scope>IDENTIFICATION</scope>
</reference>
<proteinExistence type="predicted"/>
<protein>
    <submittedName>
        <fullName evidence="3">Uncharacterized protein</fullName>
    </submittedName>
</protein>